<evidence type="ECO:0000256" key="5">
    <source>
        <dbReference type="ARBA" id="ARBA00022679"/>
    </source>
</evidence>
<dbReference type="InterPro" id="IPR011009">
    <property type="entry name" value="Kinase-like_dom_sf"/>
</dbReference>
<dbReference type="SMART" id="SM00181">
    <property type="entry name" value="EGF"/>
    <property type="match status" value="2"/>
</dbReference>
<feature type="region of interest" description="Disordered" evidence="15">
    <location>
        <begin position="19"/>
        <end position="76"/>
    </location>
</feature>
<keyword evidence="12 16" id="KW-0472">Membrane</keyword>
<dbReference type="Proteomes" id="UP000823388">
    <property type="component" value="Chromosome 6K"/>
</dbReference>
<gene>
    <name evidence="18" type="ORF">PVAP13_6KG278100</name>
</gene>
<evidence type="ECO:0000256" key="12">
    <source>
        <dbReference type="ARBA" id="ARBA00023136"/>
    </source>
</evidence>
<dbReference type="PROSITE" id="PS50011">
    <property type="entry name" value="PROTEIN_KINASE_DOM"/>
    <property type="match status" value="1"/>
</dbReference>
<dbReference type="Pfam" id="PF07645">
    <property type="entry name" value="EGF_CA"/>
    <property type="match status" value="1"/>
</dbReference>
<dbReference type="InterPro" id="IPR018097">
    <property type="entry name" value="EGF_Ca-bd_CS"/>
</dbReference>
<evidence type="ECO:0000256" key="10">
    <source>
        <dbReference type="ARBA" id="ARBA00022840"/>
    </source>
</evidence>
<keyword evidence="11 16" id="KW-1133">Transmembrane helix</keyword>
<evidence type="ECO:0000256" key="11">
    <source>
        <dbReference type="ARBA" id="ARBA00022989"/>
    </source>
</evidence>
<keyword evidence="13" id="KW-1015">Disulfide bond</keyword>
<dbReference type="InterPro" id="IPR000719">
    <property type="entry name" value="Prot_kinase_dom"/>
</dbReference>
<keyword evidence="19" id="KW-1185">Reference proteome</keyword>
<evidence type="ECO:0000256" key="9">
    <source>
        <dbReference type="ARBA" id="ARBA00022777"/>
    </source>
</evidence>
<evidence type="ECO:0000313" key="19">
    <source>
        <dbReference type="Proteomes" id="UP000823388"/>
    </source>
</evidence>
<dbReference type="Gene3D" id="3.30.200.20">
    <property type="entry name" value="Phosphorylase Kinase, domain 1"/>
    <property type="match status" value="1"/>
</dbReference>
<dbReference type="PROSITE" id="PS00010">
    <property type="entry name" value="ASX_HYDROXYL"/>
    <property type="match status" value="1"/>
</dbReference>
<dbReference type="SUPFAM" id="SSF57196">
    <property type="entry name" value="EGF/Laminin"/>
    <property type="match status" value="1"/>
</dbReference>
<feature type="compositionally biased region" description="Gly residues" evidence="15">
    <location>
        <begin position="38"/>
        <end position="47"/>
    </location>
</feature>
<feature type="binding site" evidence="14">
    <location>
        <position position="439"/>
    </location>
    <ligand>
        <name>ATP</name>
        <dbReference type="ChEBI" id="CHEBI:30616"/>
    </ligand>
</feature>
<dbReference type="Pfam" id="PF07714">
    <property type="entry name" value="PK_Tyr_Ser-Thr"/>
    <property type="match status" value="1"/>
</dbReference>
<dbReference type="EMBL" id="CM029047">
    <property type="protein sequence ID" value="KAG2584157.1"/>
    <property type="molecule type" value="Genomic_DNA"/>
</dbReference>
<dbReference type="GO" id="GO:0007166">
    <property type="term" value="P:cell surface receptor signaling pathway"/>
    <property type="evidence" value="ECO:0007669"/>
    <property type="project" value="InterPro"/>
</dbReference>
<evidence type="ECO:0000256" key="14">
    <source>
        <dbReference type="PROSITE-ProRule" id="PRU10141"/>
    </source>
</evidence>
<dbReference type="Gene3D" id="1.10.510.10">
    <property type="entry name" value="Transferase(Phosphotransferase) domain 1"/>
    <property type="match status" value="1"/>
</dbReference>
<dbReference type="InterPro" id="IPR000742">
    <property type="entry name" value="EGF"/>
</dbReference>
<keyword evidence="6 16" id="KW-0812">Transmembrane</keyword>
<dbReference type="CDD" id="cd00054">
    <property type="entry name" value="EGF_CA"/>
    <property type="match status" value="1"/>
</dbReference>
<accession>A0A8T0RE19</accession>
<keyword evidence="4" id="KW-0245">EGF-like domain</keyword>
<evidence type="ECO:0000256" key="4">
    <source>
        <dbReference type="ARBA" id="ARBA00022536"/>
    </source>
</evidence>
<dbReference type="InterPro" id="IPR045274">
    <property type="entry name" value="WAK-like"/>
</dbReference>
<evidence type="ECO:0000256" key="6">
    <source>
        <dbReference type="ARBA" id="ARBA00022692"/>
    </source>
</evidence>
<feature type="transmembrane region" description="Helical" evidence="16">
    <location>
        <begin position="369"/>
        <end position="393"/>
    </location>
</feature>
<dbReference type="PROSITE" id="PS00107">
    <property type="entry name" value="PROTEIN_KINASE_ATP"/>
    <property type="match status" value="1"/>
</dbReference>
<sequence length="685" mass="74848">MSAGEGGTVLVDGAAGVHLRAPGLHGSTHEAPTKPRGGQRGRSGTGGDDARARGGGRLEEAMSSGELGGRSRGDGFIPQAKGRPVVSYVEDLAALPITFGVFSSSVSIRTAEARVMLPVGWQCFNASNEVYAASDGDVQFNLDDIYRISSAHNQLVVVGCNTLGFIRSQRNEGNDYSYAYYTGCMSFCNNSGSAADGACACVGCCRVDIPPGVTDNKMSFGQYSHRERLGYSPCDMAFLVDKENYTFHTADLRMDLNRTMPVWLDWAIRDNLTCDEAKKAQGGYACVSANSECHDSTNGPGYVCNCSMGYEGSPYIVNGCTDINECERHDEYPCRGVCRNTLGSYECKCISGFHSSDPFKELCNLKFPLGFVIASGAAGCLFIISVVVFVWLLQKVTKIKLFKKKELVPILRSNNRIGEGGFGEVYRGLLEGEPVAVKKPKNVNLADQFTNEVIIQSRVMHKNIVKLVGCCLEVDIPILVYEFVPKGSLDDILHGSREPLDLDQHLEIAAQSARGLAYLHSDTITTILHGDVKPANILLSDDLVPKISDFGISRMITVDKKYTRNVIGAVSYVDPVYLQSGRLTSKSDVYSFGVVLLELITRKKASDSNSLLRDFIDAYTKEQRGVIELVDSEIAVTENMELLDSLAGMIVECLDLNIDQRPEMIDVAENLRIMLKRSRSRTNEM</sequence>
<dbReference type="GO" id="GO:0005509">
    <property type="term" value="F:calcium ion binding"/>
    <property type="evidence" value="ECO:0007669"/>
    <property type="project" value="InterPro"/>
</dbReference>
<organism evidence="18 19">
    <name type="scientific">Panicum virgatum</name>
    <name type="common">Blackwell switchgrass</name>
    <dbReference type="NCBI Taxonomy" id="38727"/>
    <lineage>
        <taxon>Eukaryota</taxon>
        <taxon>Viridiplantae</taxon>
        <taxon>Streptophyta</taxon>
        <taxon>Embryophyta</taxon>
        <taxon>Tracheophyta</taxon>
        <taxon>Spermatophyta</taxon>
        <taxon>Magnoliopsida</taxon>
        <taxon>Liliopsida</taxon>
        <taxon>Poales</taxon>
        <taxon>Poaceae</taxon>
        <taxon>PACMAD clade</taxon>
        <taxon>Panicoideae</taxon>
        <taxon>Panicodae</taxon>
        <taxon>Paniceae</taxon>
        <taxon>Panicinae</taxon>
        <taxon>Panicum</taxon>
        <taxon>Panicum sect. Hiantes</taxon>
    </lineage>
</organism>
<dbReference type="GO" id="GO:0005886">
    <property type="term" value="C:plasma membrane"/>
    <property type="evidence" value="ECO:0007669"/>
    <property type="project" value="UniProtKB-SubCell"/>
</dbReference>
<name>A0A8T0RE19_PANVG</name>
<evidence type="ECO:0000256" key="13">
    <source>
        <dbReference type="ARBA" id="ARBA00023157"/>
    </source>
</evidence>
<keyword evidence="2" id="KW-1003">Cell membrane</keyword>
<comment type="caution">
    <text evidence="18">The sequence shown here is derived from an EMBL/GenBank/DDBJ whole genome shotgun (WGS) entry which is preliminary data.</text>
</comment>
<dbReference type="GO" id="GO:0005524">
    <property type="term" value="F:ATP binding"/>
    <property type="evidence" value="ECO:0007669"/>
    <property type="project" value="UniProtKB-UniRule"/>
</dbReference>
<dbReference type="PROSITE" id="PS00108">
    <property type="entry name" value="PROTEIN_KINASE_ST"/>
    <property type="match status" value="1"/>
</dbReference>
<dbReference type="PANTHER" id="PTHR27005:SF177">
    <property type="entry name" value="PROTEIN KINASE DOMAIN-CONTAINING PROTEIN"/>
    <property type="match status" value="1"/>
</dbReference>
<keyword evidence="10 14" id="KW-0067">ATP-binding</keyword>
<proteinExistence type="predicted"/>
<keyword evidence="5" id="KW-0808">Transferase</keyword>
<evidence type="ECO:0000256" key="8">
    <source>
        <dbReference type="ARBA" id="ARBA00022741"/>
    </source>
</evidence>
<evidence type="ECO:0000259" key="17">
    <source>
        <dbReference type="PROSITE" id="PS50011"/>
    </source>
</evidence>
<dbReference type="SUPFAM" id="SSF56112">
    <property type="entry name" value="Protein kinase-like (PK-like)"/>
    <property type="match status" value="1"/>
</dbReference>
<evidence type="ECO:0000256" key="3">
    <source>
        <dbReference type="ARBA" id="ARBA00022527"/>
    </source>
</evidence>
<evidence type="ECO:0000313" key="18">
    <source>
        <dbReference type="EMBL" id="KAG2584157.1"/>
    </source>
</evidence>
<feature type="domain" description="Protein kinase" evidence="17">
    <location>
        <begin position="411"/>
        <end position="675"/>
    </location>
</feature>
<dbReference type="Gene3D" id="2.10.25.10">
    <property type="entry name" value="Laminin"/>
    <property type="match status" value="1"/>
</dbReference>
<feature type="compositionally biased region" description="Basic and acidic residues" evidence="15">
    <location>
        <begin position="48"/>
        <end position="60"/>
    </location>
</feature>
<dbReference type="SMART" id="SM00220">
    <property type="entry name" value="S_TKc"/>
    <property type="match status" value="1"/>
</dbReference>
<evidence type="ECO:0000256" key="2">
    <source>
        <dbReference type="ARBA" id="ARBA00022475"/>
    </source>
</evidence>
<evidence type="ECO:0000256" key="15">
    <source>
        <dbReference type="SAM" id="MobiDB-lite"/>
    </source>
</evidence>
<evidence type="ECO:0000256" key="16">
    <source>
        <dbReference type="SAM" id="Phobius"/>
    </source>
</evidence>
<dbReference type="InterPro" id="IPR000152">
    <property type="entry name" value="EGF-type_Asp/Asn_hydroxyl_site"/>
</dbReference>
<dbReference type="PROSITE" id="PS01187">
    <property type="entry name" value="EGF_CA"/>
    <property type="match status" value="1"/>
</dbReference>
<dbReference type="InterPro" id="IPR001881">
    <property type="entry name" value="EGF-like_Ca-bd_dom"/>
</dbReference>
<dbReference type="SMART" id="SM00179">
    <property type="entry name" value="EGF_CA"/>
    <property type="match status" value="1"/>
</dbReference>
<dbReference type="InterPro" id="IPR008271">
    <property type="entry name" value="Ser/Thr_kinase_AS"/>
</dbReference>
<comment type="subcellular location">
    <subcellularLocation>
        <location evidence="1">Cell membrane</location>
        <topology evidence="1">Single-pass membrane protein</topology>
    </subcellularLocation>
</comment>
<keyword evidence="3" id="KW-0723">Serine/threonine-protein kinase</keyword>
<evidence type="ECO:0000256" key="7">
    <source>
        <dbReference type="ARBA" id="ARBA00022729"/>
    </source>
</evidence>
<protein>
    <recommendedName>
        <fullName evidence="17">Protein kinase domain-containing protein</fullName>
    </recommendedName>
</protein>
<dbReference type="InterPro" id="IPR001245">
    <property type="entry name" value="Ser-Thr/Tyr_kinase_cat_dom"/>
</dbReference>
<dbReference type="AlphaFoldDB" id="A0A8T0RE19"/>
<keyword evidence="9" id="KW-0418">Kinase</keyword>
<keyword evidence="7" id="KW-0732">Signal</keyword>
<dbReference type="InterPro" id="IPR017441">
    <property type="entry name" value="Protein_kinase_ATP_BS"/>
</dbReference>
<reference evidence="18" key="1">
    <citation type="submission" date="2020-05" db="EMBL/GenBank/DDBJ databases">
        <title>WGS assembly of Panicum virgatum.</title>
        <authorList>
            <person name="Lovell J.T."/>
            <person name="Jenkins J."/>
            <person name="Shu S."/>
            <person name="Juenger T.E."/>
            <person name="Schmutz J."/>
        </authorList>
    </citation>
    <scope>NUCLEOTIDE SEQUENCE</scope>
    <source>
        <strain evidence="18">AP13</strain>
    </source>
</reference>
<dbReference type="GO" id="GO:0004674">
    <property type="term" value="F:protein serine/threonine kinase activity"/>
    <property type="evidence" value="ECO:0007669"/>
    <property type="project" value="UniProtKB-KW"/>
</dbReference>
<evidence type="ECO:0000256" key="1">
    <source>
        <dbReference type="ARBA" id="ARBA00004162"/>
    </source>
</evidence>
<dbReference type="FunFam" id="1.10.510.10:FF:000468">
    <property type="entry name" value="PTI1-like tyrosine-protein kinase 3"/>
    <property type="match status" value="1"/>
</dbReference>
<dbReference type="PANTHER" id="PTHR27005">
    <property type="entry name" value="WALL-ASSOCIATED RECEPTOR KINASE-LIKE 21"/>
    <property type="match status" value="1"/>
</dbReference>
<keyword evidence="8 14" id="KW-0547">Nucleotide-binding</keyword>
<dbReference type="InterPro" id="IPR049883">
    <property type="entry name" value="NOTCH1_EGF-like"/>
</dbReference>